<dbReference type="PATRIC" id="fig|246787.4.peg.4706"/>
<dbReference type="EMBL" id="JARFID010000039">
    <property type="protein sequence ID" value="MDE8697208.1"/>
    <property type="molecule type" value="Genomic_DNA"/>
</dbReference>
<evidence type="ECO:0000313" key="6">
    <source>
        <dbReference type="Proteomes" id="UP000061809"/>
    </source>
</evidence>
<dbReference type="Pfam" id="PF13508">
    <property type="entry name" value="Acetyltransf_7"/>
    <property type="match status" value="1"/>
</dbReference>
<reference evidence="4 6" key="1">
    <citation type="journal article" date="2015" name="Science">
        <title>Genetic determinants of in vivo fitness and diet responsiveness in multiple human gut Bacteroides.</title>
        <authorList>
            <person name="Wu M."/>
            <person name="McNulty N.P."/>
            <person name="Rodionov D.A."/>
            <person name="Khoroshkin M.S."/>
            <person name="Griffin N.W."/>
            <person name="Cheng J."/>
            <person name="Latreille P."/>
            <person name="Kerstetter R.A."/>
            <person name="Terrapon N."/>
            <person name="Henrissat B."/>
            <person name="Osterman A.L."/>
            <person name="Gordon J.I."/>
        </authorList>
    </citation>
    <scope>NUCLEOTIDE SEQUENCE [LARGE SCALE GENOMIC DNA]</scope>
    <source>
        <strain evidence="4 6">WH2</strain>
    </source>
</reference>
<feature type="domain" description="N-acetyltransferase" evidence="3">
    <location>
        <begin position="8"/>
        <end position="153"/>
    </location>
</feature>
<dbReference type="AlphaFoldDB" id="A0A0P0GBZ1"/>
<evidence type="ECO:0000313" key="5">
    <source>
        <dbReference type="EMBL" id="MDE8697208.1"/>
    </source>
</evidence>
<accession>A0A0P0GBZ1</accession>
<dbReference type="PROSITE" id="PS51186">
    <property type="entry name" value="GNAT"/>
    <property type="match status" value="1"/>
</dbReference>
<keyword evidence="2 4" id="KW-0012">Acyltransferase</keyword>
<reference evidence="5" key="2">
    <citation type="submission" date="2023-03" db="EMBL/GenBank/DDBJ databases">
        <title>DFI Biobank Strains.</title>
        <authorList>
            <person name="Mostad J."/>
            <person name="Paddock L."/>
            <person name="Medina S."/>
            <person name="Waligurski E."/>
            <person name="Barat B."/>
            <person name="Smith R."/>
            <person name="Burgo V."/>
            <person name="Metcalfe C."/>
            <person name="Woodson C."/>
            <person name="Sundararajan A."/>
            <person name="Ramaswamy R."/>
            <person name="Lin H."/>
            <person name="Pamer E.G."/>
        </authorList>
    </citation>
    <scope>NUCLEOTIDE SEQUENCE</scope>
    <source>
        <strain evidence="5">DFI.9.5</strain>
    </source>
</reference>
<proteinExistence type="predicted"/>
<dbReference type="KEGG" id="bcel:BcellWH2_04554"/>
<evidence type="ECO:0000259" key="3">
    <source>
        <dbReference type="PROSITE" id="PS51186"/>
    </source>
</evidence>
<dbReference type="EMBL" id="CP012801">
    <property type="protein sequence ID" value="ALJ61769.1"/>
    <property type="molecule type" value="Genomic_DNA"/>
</dbReference>
<protein>
    <submittedName>
        <fullName evidence="5">GNAT family N-acetyltransferase</fullName>
        <ecNumber evidence="4 5">2.3.1.-</ecNumber>
    </submittedName>
    <submittedName>
        <fullName evidence="4">Putative N-acetyltransferase YjaB</fullName>
    </submittedName>
</protein>
<dbReference type="InterPro" id="IPR016181">
    <property type="entry name" value="Acyl_CoA_acyltransferase"/>
</dbReference>
<dbReference type="GO" id="GO:0016747">
    <property type="term" value="F:acyltransferase activity, transferring groups other than amino-acyl groups"/>
    <property type="evidence" value="ECO:0007669"/>
    <property type="project" value="InterPro"/>
</dbReference>
<sequence length="153" mass="17914">MKTNNLPTNIFVATEKDYPELSELWEASVRSTHHFLSAEDIQYYKPLVQNVYFPAVQLYIIKNKDNRISGFLGLSDDLIEMLFIHPDEQGKGYGKTLLEFAVNERGFRKVDVNEQNEQAFRFYRNRGFEVISRDETDAQGKPFPILHMQLTNY</sequence>
<dbReference type="Proteomes" id="UP001221924">
    <property type="component" value="Unassembled WGS sequence"/>
</dbReference>
<dbReference type="SUPFAM" id="SSF55729">
    <property type="entry name" value="Acyl-CoA N-acyltransferases (Nat)"/>
    <property type="match status" value="1"/>
</dbReference>
<gene>
    <name evidence="4" type="primary">yjaB</name>
    <name evidence="4" type="ORF">BcellWH2_04554</name>
    <name evidence="5" type="ORF">PZH42_24190</name>
</gene>
<organism evidence="4 6">
    <name type="scientific">Bacteroides cellulosilyticus</name>
    <dbReference type="NCBI Taxonomy" id="246787"/>
    <lineage>
        <taxon>Bacteria</taxon>
        <taxon>Pseudomonadati</taxon>
        <taxon>Bacteroidota</taxon>
        <taxon>Bacteroidia</taxon>
        <taxon>Bacteroidales</taxon>
        <taxon>Bacteroidaceae</taxon>
        <taxon>Bacteroides</taxon>
    </lineage>
</organism>
<dbReference type="InterPro" id="IPR000182">
    <property type="entry name" value="GNAT_dom"/>
</dbReference>
<name>A0A0P0GBZ1_9BACE</name>
<dbReference type="PANTHER" id="PTHR43800">
    <property type="entry name" value="PEPTIDYL-LYSINE N-ACETYLTRANSFERASE YJAB"/>
    <property type="match status" value="1"/>
</dbReference>
<dbReference type="RefSeq" id="WP_029428585.1">
    <property type="nucleotide sequence ID" value="NZ_CAXKYC010000047.1"/>
</dbReference>
<dbReference type="Gene3D" id="3.40.630.30">
    <property type="match status" value="1"/>
</dbReference>
<evidence type="ECO:0000256" key="1">
    <source>
        <dbReference type="ARBA" id="ARBA00022679"/>
    </source>
</evidence>
<evidence type="ECO:0000313" key="4">
    <source>
        <dbReference type="EMBL" id="ALJ61769.1"/>
    </source>
</evidence>
<dbReference type="Proteomes" id="UP000061809">
    <property type="component" value="Chromosome"/>
</dbReference>
<dbReference type="CDD" id="cd04301">
    <property type="entry name" value="NAT_SF"/>
    <property type="match status" value="1"/>
</dbReference>
<dbReference type="PANTHER" id="PTHR43800:SF1">
    <property type="entry name" value="PEPTIDYL-LYSINE N-ACETYLTRANSFERASE YJAB"/>
    <property type="match status" value="1"/>
</dbReference>
<dbReference type="EC" id="2.3.1.-" evidence="4 5"/>
<evidence type="ECO:0000256" key="2">
    <source>
        <dbReference type="ARBA" id="ARBA00023315"/>
    </source>
</evidence>
<keyword evidence="1 4" id="KW-0808">Transferase</keyword>